<evidence type="ECO:0000313" key="2">
    <source>
        <dbReference type="EMBL" id="CAB4904643.1"/>
    </source>
</evidence>
<proteinExistence type="predicted"/>
<dbReference type="EMBL" id="CAFBMP010000022">
    <property type="protein sequence ID" value="CAB4904643.1"/>
    <property type="molecule type" value="Genomic_DNA"/>
</dbReference>
<reference evidence="2" key="1">
    <citation type="submission" date="2020-05" db="EMBL/GenBank/DDBJ databases">
        <authorList>
            <person name="Chiriac C."/>
            <person name="Salcher M."/>
            <person name="Ghai R."/>
            <person name="Kavagutti S V."/>
        </authorList>
    </citation>
    <scope>NUCLEOTIDE SEQUENCE</scope>
</reference>
<dbReference type="Pfam" id="PF13416">
    <property type="entry name" value="SBP_bac_8"/>
    <property type="match status" value="1"/>
</dbReference>
<name>A0A6J7GKI2_9ZZZZ</name>
<dbReference type="PROSITE" id="PS51318">
    <property type="entry name" value="TAT"/>
    <property type="match status" value="1"/>
</dbReference>
<dbReference type="InterPro" id="IPR006311">
    <property type="entry name" value="TAT_signal"/>
</dbReference>
<organism evidence="2">
    <name type="scientific">freshwater metagenome</name>
    <dbReference type="NCBI Taxonomy" id="449393"/>
    <lineage>
        <taxon>unclassified sequences</taxon>
        <taxon>metagenomes</taxon>
        <taxon>ecological metagenomes</taxon>
    </lineage>
</organism>
<evidence type="ECO:0000256" key="1">
    <source>
        <dbReference type="ARBA" id="ARBA00022729"/>
    </source>
</evidence>
<dbReference type="SUPFAM" id="SSF53850">
    <property type="entry name" value="Periplasmic binding protein-like II"/>
    <property type="match status" value="1"/>
</dbReference>
<keyword evidence="1" id="KW-0732">Signal</keyword>
<dbReference type="CDD" id="cd13590">
    <property type="entry name" value="PBP2_PotD_PotF_like"/>
    <property type="match status" value="1"/>
</dbReference>
<dbReference type="PANTHER" id="PTHR30222">
    <property type="entry name" value="SPERMIDINE/PUTRESCINE-BINDING PERIPLASMIC PROTEIN"/>
    <property type="match status" value="1"/>
</dbReference>
<sequence length="403" mass="43742">MTNQGSNTNLHKKLAADNSLPSEIKKLISKSLTRRNVLAGVGAAGAAATLAACGGGSGGSADANTIRWANWTLYLDYDSDKQTYPTLDAFEAQTGMKVSYKEDVNDNDEFYGKVQSQLSVGKDIGYDLVVLTDWMAARWVRLNYTQKFTAANIPNKKNIIPSLASPSFDPMREQTLPWQTIMGGFTWNKEKIPGGIKTLDQLFAPANKGKVEVLSEMRDTMGVIMLAQGVDITKFTEDQFMNAIDFLQKKIKDGFIRQVKGNDYKEDMISGDAIAVIGWSGDAFQLATENDGKFDFAIPESGGTISSDNFMIPAPSANAAGAEKLINYYYDPVVAAKVAAYVNYVCPVAGAQEELLKIDPVLGKSEFIFPTAKTSAKLNIFRGLTAAEESKFQTAFQTAAGNA</sequence>
<dbReference type="AlphaFoldDB" id="A0A6J7GKI2"/>
<gene>
    <name evidence="2" type="ORF">UFOPK3608_00545</name>
</gene>
<dbReference type="PANTHER" id="PTHR30222:SF17">
    <property type="entry name" value="SPERMIDINE_PUTRESCINE-BINDING PERIPLASMIC PROTEIN"/>
    <property type="match status" value="1"/>
</dbReference>
<protein>
    <submittedName>
        <fullName evidence="2">Unannotated protein</fullName>
    </submittedName>
</protein>
<dbReference type="InterPro" id="IPR006059">
    <property type="entry name" value="SBP"/>
</dbReference>
<dbReference type="Gene3D" id="3.40.190.10">
    <property type="entry name" value="Periplasmic binding protein-like II"/>
    <property type="match status" value="2"/>
</dbReference>
<accession>A0A6J7GKI2</accession>